<protein>
    <submittedName>
        <fullName evidence="2">Uncharacterized protein</fullName>
    </submittedName>
</protein>
<dbReference type="Proteomes" id="UP001265259">
    <property type="component" value="Unassembled WGS sequence"/>
</dbReference>
<dbReference type="EMBL" id="JAVRHL010000003">
    <property type="protein sequence ID" value="MDT0683370.1"/>
    <property type="molecule type" value="Genomic_DNA"/>
</dbReference>
<keyword evidence="3" id="KW-1185">Reference proteome</keyword>
<reference evidence="2 3" key="1">
    <citation type="submission" date="2023-09" db="EMBL/GenBank/DDBJ databases">
        <authorList>
            <person name="Rey-Velasco X."/>
        </authorList>
    </citation>
    <scope>NUCLEOTIDE SEQUENCE [LARGE SCALE GENOMIC DNA]</scope>
    <source>
        <strain evidence="2 3">F158</strain>
    </source>
</reference>
<feature type="chain" id="PRO_5045528908" evidence="1">
    <location>
        <begin position="22"/>
        <end position="190"/>
    </location>
</feature>
<proteinExistence type="predicted"/>
<evidence type="ECO:0000256" key="1">
    <source>
        <dbReference type="SAM" id="SignalP"/>
    </source>
</evidence>
<accession>A0ABU3DI46</accession>
<feature type="signal peptide" evidence="1">
    <location>
        <begin position="1"/>
        <end position="21"/>
    </location>
</feature>
<evidence type="ECO:0000313" key="3">
    <source>
        <dbReference type="Proteomes" id="UP001265259"/>
    </source>
</evidence>
<dbReference type="RefSeq" id="WP_311691847.1">
    <property type="nucleotide sequence ID" value="NZ_JAVRHL010000003.1"/>
</dbReference>
<sequence>MVRKIPFAAAIVISSVSIAQASELSEDQMRAVFDAEIAPALLSPEVVSAVAAQNARHAGLTQDEITERDLEWRGQVGMSDAALVASVVENAVADRLREVVDSSGGRITEIFIMDAEGLNVAASAATTDYWQGDEAKFTETFGAGRDAVHVGDVTYDESTGRDQRQLSVTLLDPETGEPIGAVTAGIVDQD</sequence>
<gene>
    <name evidence="2" type="ORF">RM543_11790</name>
</gene>
<evidence type="ECO:0000313" key="2">
    <source>
        <dbReference type="EMBL" id="MDT0683370.1"/>
    </source>
</evidence>
<name>A0ABU3DI46_9RHOB</name>
<comment type="caution">
    <text evidence="2">The sequence shown here is derived from an EMBL/GenBank/DDBJ whole genome shotgun (WGS) entry which is preliminary data.</text>
</comment>
<organism evidence="2 3">
    <name type="scientific">Tropicimonas omnivorans</name>
    <dbReference type="NCBI Taxonomy" id="3075590"/>
    <lineage>
        <taxon>Bacteria</taxon>
        <taxon>Pseudomonadati</taxon>
        <taxon>Pseudomonadota</taxon>
        <taxon>Alphaproteobacteria</taxon>
        <taxon>Rhodobacterales</taxon>
        <taxon>Roseobacteraceae</taxon>
        <taxon>Tropicimonas</taxon>
    </lineage>
</organism>
<keyword evidence="1" id="KW-0732">Signal</keyword>